<protein>
    <submittedName>
        <fullName evidence="2">Uncharacterized protein</fullName>
    </submittedName>
</protein>
<accession>A0A4Y7KLN6</accession>
<keyword evidence="1" id="KW-1133">Transmembrane helix</keyword>
<dbReference type="AlphaFoldDB" id="A0A4Y7KLN6"/>
<keyword evidence="3" id="KW-1185">Reference proteome</keyword>
<keyword evidence="1" id="KW-0812">Transmembrane</keyword>
<name>A0A4Y7KLN6_PAPSO</name>
<feature type="transmembrane region" description="Helical" evidence="1">
    <location>
        <begin position="278"/>
        <end position="297"/>
    </location>
</feature>
<evidence type="ECO:0000313" key="3">
    <source>
        <dbReference type="Proteomes" id="UP000316621"/>
    </source>
</evidence>
<dbReference type="Proteomes" id="UP000316621">
    <property type="component" value="Chromosome 8"/>
</dbReference>
<gene>
    <name evidence="2" type="ORF">C5167_049749</name>
</gene>
<feature type="transmembrane region" description="Helical" evidence="1">
    <location>
        <begin position="132"/>
        <end position="152"/>
    </location>
</feature>
<feature type="transmembrane region" description="Helical" evidence="1">
    <location>
        <begin position="172"/>
        <end position="189"/>
    </location>
</feature>
<reference evidence="2 3" key="1">
    <citation type="journal article" date="2018" name="Science">
        <title>The opium poppy genome and morphinan production.</title>
        <authorList>
            <person name="Guo L."/>
            <person name="Winzer T."/>
            <person name="Yang X."/>
            <person name="Li Y."/>
            <person name="Ning Z."/>
            <person name="He Z."/>
            <person name="Teodor R."/>
            <person name="Lu Y."/>
            <person name="Bowser T.A."/>
            <person name="Graham I.A."/>
            <person name="Ye K."/>
        </authorList>
    </citation>
    <scope>NUCLEOTIDE SEQUENCE [LARGE SCALE GENOMIC DNA]</scope>
    <source>
        <strain evidence="3">cv. HN1</strain>
        <tissue evidence="2">Leaves</tissue>
    </source>
</reference>
<keyword evidence="1" id="KW-0472">Membrane</keyword>
<feature type="transmembrane region" description="Helical" evidence="1">
    <location>
        <begin position="201"/>
        <end position="220"/>
    </location>
</feature>
<sequence length="406" mass="47189">MKLDLYWFSREWNGLISLTLMENDRSRLFNLEDDVVWLSYYNNGCLGVCFDIDRNSFCLIVCLCGSLLCAVKIEGKVDVFYWHADEEILVRYEACMWSPMELKWFMHHSCGLVVPKTFISHQSNSLNSWDGLLVFSLLLCWIYFDVIPFSQLSPSGAWDVYSYGWYKFKMNLVMQLLFGLVVLKDSLLIQSSSLSSWDDLLVFNLLLCLTYFVAIPLSQLSPSGAWDVSSYDLYKFKANLVNDLEWYVWLFQWFGSSSRQFSEECFIMFFFSNQSNTILLFGGNMSWFIFASHLSLWRSDAPLYFTRGSFMRIKRQHVHVLKDDPIVVDCNHGRSGADKVLANLKISSLELDRLRMSTLLPGRNNSCLDTYLHLPLFHFPLCCMSLLSLSCVFPSSKWFSLRSSVY</sequence>
<dbReference type="EMBL" id="CM010722">
    <property type="protein sequence ID" value="RZC74263.1"/>
    <property type="molecule type" value="Genomic_DNA"/>
</dbReference>
<evidence type="ECO:0000313" key="2">
    <source>
        <dbReference type="EMBL" id="RZC74263.1"/>
    </source>
</evidence>
<proteinExistence type="predicted"/>
<organism evidence="2 3">
    <name type="scientific">Papaver somniferum</name>
    <name type="common">Opium poppy</name>
    <dbReference type="NCBI Taxonomy" id="3469"/>
    <lineage>
        <taxon>Eukaryota</taxon>
        <taxon>Viridiplantae</taxon>
        <taxon>Streptophyta</taxon>
        <taxon>Embryophyta</taxon>
        <taxon>Tracheophyta</taxon>
        <taxon>Spermatophyta</taxon>
        <taxon>Magnoliopsida</taxon>
        <taxon>Ranunculales</taxon>
        <taxon>Papaveraceae</taxon>
        <taxon>Papaveroideae</taxon>
        <taxon>Papaver</taxon>
    </lineage>
</organism>
<dbReference type="Gramene" id="RZC74263">
    <property type="protein sequence ID" value="RZC74263"/>
    <property type="gene ID" value="C5167_049749"/>
</dbReference>
<evidence type="ECO:0000256" key="1">
    <source>
        <dbReference type="SAM" id="Phobius"/>
    </source>
</evidence>